<evidence type="ECO:0000313" key="2">
    <source>
        <dbReference type="Proteomes" id="UP000228934"/>
    </source>
</evidence>
<dbReference type="Gene3D" id="3.30.530.20">
    <property type="match status" value="1"/>
</dbReference>
<name>A0A2G9S9H5_AQUCT</name>
<gene>
    <name evidence="1" type="ORF">AB205_0196020</name>
</gene>
<dbReference type="Proteomes" id="UP000228934">
    <property type="component" value="Unassembled WGS sequence"/>
</dbReference>
<dbReference type="AlphaFoldDB" id="A0A2G9S9H5"/>
<dbReference type="OrthoDB" id="3184331at2759"/>
<dbReference type="InterPro" id="IPR023393">
    <property type="entry name" value="START-like_dom_sf"/>
</dbReference>
<organism evidence="1 2">
    <name type="scientific">Aquarana catesbeiana</name>
    <name type="common">American bullfrog</name>
    <name type="synonym">Rana catesbeiana</name>
    <dbReference type="NCBI Taxonomy" id="8400"/>
    <lineage>
        <taxon>Eukaryota</taxon>
        <taxon>Metazoa</taxon>
        <taxon>Chordata</taxon>
        <taxon>Craniata</taxon>
        <taxon>Vertebrata</taxon>
        <taxon>Euteleostomi</taxon>
        <taxon>Amphibia</taxon>
        <taxon>Batrachia</taxon>
        <taxon>Anura</taxon>
        <taxon>Neobatrachia</taxon>
        <taxon>Ranoidea</taxon>
        <taxon>Ranidae</taxon>
        <taxon>Aquarana</taxon>
    </lineage>
</organism>
<keyword evidence="2" id="KW-1185">Reference proteome</keyword>
<reference evidence="2" key="1">
    <citation type="journal article" date="2017" name="Nat. Commun.">
        <title>The North American bullfrog draft genome provides insight into hormonal regulation of long noncoding RNA.</title>
        <authorList>
            <person name="Hammond S.A."/>
            <person name="Warren R.L."/>
            <person name="Vandervalk B.P."/>
            <person name="Kucuk E."/>
            <person name="Khan H."/>
            <person name="Gibb E.A."/>
            <person name="Pandoh P."/>
            <person name="Kirk H."/>
            <person name="Zhao Y."/>
            <person name="Jones M."/>
            <person name="Mungall A.J."/>
            <person name="Coope R."/>
            <person name="Pleasance S."/>
            <person name="Moore R.A."/>
            <person name="Holt R.A."/>
            <person name="Round J.M."/>
            <person name="Ohora S."/>
            <person name="Walle B.V."/>
            <person name="Veldhoen N."/>
            <person name="Helbing C.C."/>
            <person name="Birol I."/>
        </authorList>
    </citation>
    <scope>NUCLEOTIDE SEQUENCE [LARGE SCALE GENOMIC DNA]</scope>
</reference>
<sequence>MLYLPALYNGVAQSRPDPSILGFPISSPGSSSLVSYYNQFTPGLVSQVTTNIAGLSSDFASTYQACERFLVENTKDSAGDVNTPEP</sequence>
<proteinExistence type="predicted"/>
<protein>
    <submittedName>
        <fullName evidence="1">Uncharacterized protein</fullName>
    </submittedName>
</protein>
<dbReference type="EMBL" id="KV925630">
    <property type="protein sequence ID" value="PIO36724.1"/>
    <property type="molecule type" value="Genomic_DNA"/>
</dbReference>
<evidence type="ECO:0000313" key="1">
    <source>
        <dbReference type="EMBL" id="PIO36724.1"/>
    </source>
</evidence>
<accession>A0A2G9S9H5</accession>